<protein>
    <submittedName>
        <fullName evidence="1">Uncharacterized protein</fullName>
    </submittedName>
</protein>
<reference evidence="2" key="1">
    <citation type="submission" date="2015-05" db="EMBL/GenBank/DDBJ databases">
        <authorList>
            <person name="Fogelqvist Johan"/>
        </authorList>
    </citation>
    <scope>NUCLEOTIDE SEQUENCE [LARGE SCALE GENOMIC DNA]</scope>
</reference>
<name>A0A0G4KS26_VERLO</name>
<evidence type="ECO:0000313" key="2">
    <source>
        <dbReference type="Proteomes" id="UP000045706"/>
    </source>
</evidence>
<dbReference type="AlphaFoldDB" id="A0A0G4KS26"/>
<accession>A0A0G4KS26</accession>
<sequence>MPSHMNSGLDRFETLAPDIAILLDKFGQEATWREVANHVNLHQYLARTPVTGADAYRWHRKLLRHERRNLGRHCLHYHGEGAGLLHSQRILQELRRSRRRLALNTEAAQGVLALWGQADVAEYGDAGLRDLADGGGHLLAAFELDTLHTALLDEANRRLQRLVRRNLIRAHRQVANLDAVSHCHGGDSARMVLTVKALLVARATDRQCNSISSTSTSLVSSIPKATMARLSPTRIMSMPAMSPT</sequence>
<evidence type="ECO:0000313" key="1">
    <source>
        <dbReference type="EMBL" id="CRK12260.1"/>
    </source>
</evidence>
<dbReference type="Proteomes" id="UP000045706">
    <property type="component" value="Unassembled WGS sequence"/>
</dbReference>
<gene>
    <name evidence="1" type="ORF">BN1723_017277</name>
</gene>
<dbReference type="EMBL" id="CVQI01002958">
    <property type="protein sequence ID" value="CRK12260.1"/>
    <property type="molecule type" value="Genomic_DNA"/>
</dbReference>
<proteinExistence type="predicted"/>
<organism evidence="1 2">
    <name type="scientific">Verticillium longisporum</name>
    <name type="common">Verticillium dahliae var. longisporum</name>
    <dbReference type="NCBI Taxonomy" id="100787"/>
    <lineage>
        <taxon>Eukaryota</taxon>
        <taxon>Fungi</taxon>
        <taxon>Dikarya</taxon>
        <taxon>Ascomycota</taxon>
        <taxon>Pezizomycotina</taxon>
        <taxon>Sordariomycetes</taxon>
        <taxon>Hypocreomycetidae</taxon>
        <taxon>Glomerellales</taxon>
        <taxon>Plectosphaerellaceae</taxon>
        <taxon>Verticillium</taxon>
    </lineage>
</organism>